<name>A0ABQ6H8U9_9GAMM</name>
<organism evidence="1 2">
    <name type="scientific">Thalassotalea loyana</name>
    <dbReference type="NCBI Taxonomy" id="280483"/>
    <lineage>
        <taxon>Bacteria</taxon>
        <taxon>Pseudomonadati</taxon>
        <taxon>Pseudomonadota</taxon>
        <taxon>Gammaproteobacteria</taxon>
        <taxon>Alteromonadales</taxon>
        <taxon>Colwelliaceae</taxon>
        <taxon>Thalassotalea</taxon>
    </lineage>
</organism>
<keyword evidence="2" id="KW-1185">Reference proteome</keyword>
<evidence type="ECO:0008006" key="3">
    <source>
        <dbReference type="Google" id="ProtNLM"/>
    </source>
</evidence>
<accession>A0ABQ6H8U9</accession>
<proteinExistence type="predicted"/>
<protein>
    <recommendedName>
        <fullName evidence="3">ZP domain-containing protein</fullName>
    </recommendedName>
</protein>
<sequence>MDTVLELPEFDTGLYDGCHFLHSGVNAELNIRINEVGTRVFTFEKVRSYKFTALPNCTAQMISAYFKIVDCGSTKSLGEFKASNSFDNRMDSSLKHYMIFLDETGCYEVYAENVT</sequence>
<reference evidence="1 2" key="1">
    <citation type="submission" date="2023-03" db="EMBL/GenBank/DDBJ databases">
        <title>Thalassotalea loyana LMG 22536T draft genome sequence.</title>
        <authorList>
            <person name="Sawabe T."/>
        </authorList>
    </citation>
    <scope>NUCLEOTIDE SEQUENCE [LARGE SCALE GENOMIC DNA]</scope>
    <source>
        <strain evidence="1 2">LMG 22536</strain>
    </source>
</reference>
<evidence type="ECO:0000313" key="2">
    <source>
        <dbReference type="Proteomes" id="UP001157134"/>
    </source>
</evidence>
<dbReference type="EMBL" id="BSSV01000001">
    <property type="protein sequence ID" value="GLX84528.1"/>
    <property type="molecule type" value="Genomic_DNA"/>
</dbReference>
<gene>
    <name evidence="1" type="ORF">tloyanaT_07800</name>
</gene>
<dbReference type="RefSeq" id="WP_284296117.1">
    <property type="nucleotide sequence ID" value="NZ_BSSV01000001.1"/>
</dbReference>
<dbReference type="Proteomes" id="UP001157134">
    <property type="component" value="Unassembled WGS sequence"/>
</dbReference>
<comment type="caution">
    <text evidence="1">The sequence shown here is derived from an EMBL/GenBank/DDBJ whole genome shotgun (WGS) entry which is preliminary data.</text>
</comment>
<evidence type="ECO:0000313" key="1">
    <source>
        <dbReference type="EMBL" id="GLX84528.1"/>
    </source>
</evidence>